<dbReference type="Proteomes" id="UP000827976">
    <property type="component" value="Chromosome 11"/>
</dbReference>
<name>A0ACB7V713_DIOAL</name>
<dbReference type="EMBL" id="CM037021">
    <property type="protein sequence ID" value="KAH7669186.1"/>
    <property type="molecule type" value="Genomic_DNA"/>
</dbReference>
<accession>A0ACB7V713</accession>
<gene>
    <name evidence="1" type="ORF">IHE45_11G061600</name>
</gene>
<keyword evidence="2" id="KW-1185">Reference proteome</keyword>
<sequence length="115" mass="13215">MFLAGVNAGFDDVKGRVLDRRPFPSIREVFSELGQEEGQRQVMSRHSSQPAELEGSALAAHGIDAASDRKKKPWCEHCKQHWHTKESCWKLHGKPQNWQPNWKKKQERGRALNTV</sequence>
<evidence type="ECO:0000313" key="1">
    <source>
        <dbReference type="EMBL" id="KAH7669186.1"/>
    </source>
</evidence>
<reference evidence="2" key="1">
    <citation type="journal article" date="2022" name="Nat. Commun.">
        <title>Chromosome evolution and the genetic basis of agronomically important traits in greater yam.</title>
        <authorList>
            <person name="Bredeson J.V."/>
            <person name="Lyons J.B."/>
            <person name="Oniyinde I.O."/>
            <person name="Okereke N.R."/>
            <person name="Kolade O."/>
            <person name="Nnabue I."/>
            <person name="Nwadili C.O."/>
            <person name="Hribova E."/>
            <person name="Parker M."/>
            <person name="Nwogha J."/>
            <person name="Shu S."/>
            <person name="Carlson J."/>
            <person name="Kariba R."/>
            <person name="Muthemba S."/>
            <person name="Knop K."/>
            <person name="Barton G.J."/>
            <person name="Sherwood A.V."/>
            <person name="Lopez-Montes A."/>
            <person name="Asiedu R."/>
            <person name="Jamnadass R."/>
            <person name="Muchugi A."/>
            <person name="Goodstein D."/>
            <person name="Egesi C.N."/>
            <person name="Featherston J."/>
            <person name="Asfaw A."/>
            <person name="Simpson G.G."/>
            <person name="Dolezel J."/>
            <person name="Hendre P.S."/>
            <person name="Van Deynze A."/>
            <person name="Kumar P.L."/>
            <person name="Obidiegwu J.E."/>
            <person name="Bhattacharjee R."/>
            <person name="Rokhsar D.S."/>
        </authorList>
    </citation>
    <scope>NUCLEOTIDE SEQUENCE [LARGE SCALE GENOMIC DNA]</scope>
    <source>
        <strain evidence="2">cv. TDa95/00328</strain>
    </source>
</reference>
<protein>
    <submittedName>
        <fullName evidence="1">Uncharacterized protein</fullName>
    </submittedName>
</protein>
<proteinExistence type="predicted"/>
<evidence type="ECO:0000313" key="2">
    <source>
        <dbReference type="Proteomes" id="UP000827976"/>
    </source>
</evidence>
<organism evidence="1 2">
    <name type="scientific">Dioscorea alata</name>
    <name type="common">Purple yam</name>
    <dbReference type="NCBI Taxonomy" id="55571"/>
    <lineage>
        <taxon>Eukaryota</taxon>
        <taxon>Viridiplantae</taxon>
        <taxon>Streptophyta</taxon>
        <taxon>Embryophyta</taxon>
        <taxon>Tracheophyta</taxon>
        <taxon>Spermatophyta</taxon>
        <taxon>Magnoliopsida</taxon>
        <taxon>Liliopsida</taxon>
        <taxon>Dioscoreales</taxon>
        <taxon>Dioscoreaceae</taxon>
        <taxon>Dioscorea</taxon>
    </lineage>
</organism>
<comment type="caution">
    <text evidence="1">The sequence shown here is derived from an EMBL/GenBank/DDBJ whole genome shotgun (WGS) entry which is preliminary data.</text>
</comment>